<reference evidence="4" key="1">
    <citation type="submission" date="2022-07" db="EMBL/GenBank/DDBJ databases">
        <title>Phylogenomic reconstructions and comparative analyses of Kickxellomycotina fungi.</title>
        <authorList>
            <person name="Reynolds N.K."/>
            <person name="Stajich J.E."/>
            <person name="Barry K."/>
            <person name="Grigoriev I.V."/>
            <person name="Crous P."/>
            <person name="Smith M.E."/>
        </authorList>
    </citation>
    <scope>NUCLEOTIDE SEQUENCE</scope>
    <source>
        <strain evidence="4">IMI 214461</strain>
    </source>
</reference>
<organism evidence="4 5">
    <name type="scientific">Coemansia thaxteri</name>
    <dbReference type="NCBI Taxonomy" id="2663907"/>
    <lineage>
        <taxon>Eukaryota</taxon>
        <taxon>Fungi</taxon>
        <taxon>Fungi incertae sedis</taxon>
        <taxon>Zoopagomycota</taxon>
        <taxon>Kickxellomycotina</taxon>
        <taxon>Kickxellomycetes</taxon>
        <taxon>Kickxellales</taxon>
        <taxon>Kickxellaceae</taxon>
        <taxon>Coemansia</taxon>
    </lineage>
</organism>
<feature type="domain" description="Malonyl-CoA decarboxylase N-terminal" evidence="3">
    <location>
        <begin position="131"/>
        <end position="199"/>
    </location>
</feature>
<dbReference type="InterPro" id="IPR042303">
    <property type="entry name" value="Malonyl_CoA_deC_C_sf"/>
</dbReference>
<dbReference type="InterPro" id="IPR007956">
    <property type="entry name" value="Malonyl_CoA_deC_C"/>
</dbReference>
<feature type="region of interest" description="Disordered" evidence="1">
    <location>
        <begin position="1"/>
        <end position="49"/>
    </location>
</feature>
<sequence>MRLQKELTPSRDGDELSQPLEPADVRDSWDGLRQEKQAEDDQSEPVTLSNTLDVAELRELLSTTIHLGAHKGAVKMDLYSRKCCDLYESLDASKRAELLRVLAVEYCAPNGAAQDLARSYLESMSQSPDPARSALAARALQDSLTPQYAELFDQINRLPGGFAFLLHMRADMLEYMHGHPEDSAMRAMSDLLMRKLSTWVIGTLDLKRITWSSPAYTIEKLWQYETVQAIKSWLDVRRRLGNGRRSFGFFHRSIPMEPLAFIWVALTDRIPRNVQAILQEREPPSAEAESSAQCAVFYSINAQPGLPGVDLGNFLIKRVVGVLSAELPNIRTFCTLSPLPLFRVWLDKWLTPECLASPPEVAVPESAQQAILARVPDAHTWTAAFKAIIDSRGWTSDQANLDAMEPVVCALGAHYLVSAKQGATQAAHDPVANFHLRNGACFHRLNWRGNTSYAGLRQSLGLMCNYNYVLDRIEDNNERYVRNGTVAVSSNDPYFAAALRLAASSASHASKL</sequence>
<dbReference type="Gene3D" id="1.20.140.90">
    <property type="entry name" value="Malonyl-CoA decarboxylase, oligemerization domain"/>
    <property type="match status" value="1"/>
</dbReference>
<dbReference type="GO" id="GO:0005782">
    <property type="term" value="C:peroxisomal matrix"/>
    <property type="evidence" value="ECO:0007669"/>
    <property type="project" value="TreeGrafter"/>
</dbReference>
<feature type="compositionally biased region" description="Basic and acidic residues" evidence="1">
    <location>
        <begin position="1"/>
        <end position="14"/>
    </location>
</feature>
<dbReference type="InterPro" id="IPR035372">
    <property type="entry name" value="MCD_N"/>
</dbReference>
<dbReference type="OrthoDB" id="426718at2759"/>
<dbReference type="InterPro" id="IPR038917">
    <property type="entry name" value="Malonyl_CoA_deC"/>
</dbReference>
<evidence type="ECO:0000259" key="2">
    <source>
        <dbReference type="Pfam" id="PF05292"/>
    </source>
</evidence>
<dbReference type="Proteomes" id="UP001150907">
    <property type="component" value="Unassembled WGS sequence"/>
</dbReference>
<proteinExistence type="predicted"/>
<evidence type="ECO:0008006" key="6">
    <source>
        <dbReference type="Google" id="ProtNLM"/>
    </source>
</evidence>
<feature type="domain" description="Malonyl-CoA decarboxylase C-terminal" evidence="2">
    <location>
        <begin position="202"/>
        <end position="468"/>
    </location>
</feature>
<dbReference type="PANTHER" id="PTHR28641">
    <property type="match status" value="1"/>
</dbReference>
<keyword evidence="5" id="KW-1185">Reference proteome</keyword>
<dbReference type="EMBL" id="JANBQF010000200">
    <property type="protein sequence ID" value="KAJ2003731.1"/>
    <property type="molecule type" value="Genomic_DNA"/>
</dbReference>
<comment type="caution">
    <text evidence="4">The sequence shown here is derived from an EMBL/GenBank/DDBJ whole genome shotgun (WGS) entry which is preliminary data.</text>
</comment>
<dbReference type="InterPro" id="IPR038351">
    <property type="entry name" value="MCD_N_sf"/>
</dbReference>
<name>A0A9W8BJ01_9FUNG</name>
<evidence type="ECO:0000259" key="3">
    <source>
        <dbReference type="Pfam" id="PF17408"/>
    </source>
</evidence>
<gene>
    <name evidence="4" type="ORF">H4R26_002915</name>
</gene>
<dbReference type="AlphaFoldDB" id="A0A9W8BJ01"/>
<dbReference type="Pfam" id="PF17408">
    <property type="entry name" value="MCD_N"/>
    <property type="match status" value="1"/>
</dbReference>
<dbReference type="Pfam" id="PF05292">
    <property type="entry name" value="MCD"/>
    <property type="match status" value="1"/>
</dbReference>
<dbReference type="GO" id="GO:2001294">
    <property type="term" value="P:malonyl-CoA catabolic process"/>
    <property type="evidence" value="ECO:0007669"/>
    <property type="project" value="TreeGrafter"/>
</dbReference>
<dbReference type="GO" id="GO:0005759">
    <property type="term" value="C:mitochondrial matrix"/>
    <property type="evidence" value="ECO:0007669"/>
    <property type="project" value="TreeGrafter"/>
</dbReference>
<feature type="compositionally biased region" description="Basic and acidic residues" evidence="1">
    <location>
        <begin position="23"/>
        <end position="39"/>
    </location>
</feature>
<dbReference type="Gene3D" id="3.40.630.150">
    <property type="entry name" value="Malonyl-CoA decarboxylase, catalytic domain"/>
    <property type="match status" value="1"/>
</dbReference>
<evidence type="ECO:0000256" key="1">
    <source>
        <dbReference type="SAM" id="MobiDB-lite"/>
    </source>
</evidence>
<evidence type="ECO:0000313" key="4">
    <source>
        <dbReference type="EMBL" id="KAJ2003731.1"/>
    </source>
</evidence>
<dbReference type="PANTHER" id="PTHR28641:SF1">
    <property type="entry name" value="MALONYL-COA DECARBOXYLASE, MITOCHONDRIAL"/>
    <property type="match status" value="1"/>
</dbReference>
<dbReference type="GO" id="GO:0050080">
    <property type="term" value="F:malonyl-CoA decarboxylase activity"/>
    <property type="evidence" value="ECO:0007669"/>
    <property type="project" value="InterPro"/>
</dbReference>
<accession>A0A9W8BJ01</accession>
<dbReference type="GO" id="GO:0006085">
    <property type="term" value="P:acetyl-CoA biosynthetic process"/>
    <property type="evidence" value="ECO:0007669"/>
    <property type="project" value="TreeGrafter"/>
</dbReference>
<evidence type="ECO:0000313" key="5">
    <source>
        <dbReference type="Proteomes" id="UP001150907"/>
    </source>
</evidence>
<protein>
    <recommendedName>
        <fullName evidence="6">Malonyl-CoA decarboxylase</fullName>
    </recommendedName>
</protein>
<dbReference type="GO" id="GO:0006633">
    <property type="term" value="P:fatty acid biosynthetic process"/>
    <property type="evidence" value="ECO:0007669"/>
    <property type="project" value="InterPro"/>
</dbReference>